<organism evidence="2 3">
    <name type="scientific">Tanacetum coccineum</name>
    <dbReference type="NCBI Taxonomy" id="301880"/>
    <lineage>
        <taxon>Eukaryota</taxon>
        <taxon>Viridiplantae</taxon>
        <taxon>Streptophyta</taxon>
        <taxon>Embryophyta</taxon>
        <taxon>Tracheophyta</taxon>
        <taxon>Spermatophyta</taxon>
        <taxon>Magnoliopsida</taxon>
        <taxon>eudicotyledons</taxon>
        <taxon>Gunneridae</taxon>
        <taxon>Pentapetalae</taxon>
        <taxon>asterids</taxon>
        <taxon>campanulids</taxon>
        <taxon>Asterales</taxon>
        <taxon>Asteraceae</taxon>
        <taxon>Asteroideae</taxon>
        <taxon>Anthemideae</taxon>
        <taxon>Anthemidinae</taxon>
        <taxon>Tanacetum</taxon>
    </lineage>
</organism>
<dbReference type="Proteomes" id="UP001151760">
    <property type="component" value="Unassembled WGS sequence"/>
</dbReference>
<evidence type="ECO:0000313" key="2">
    <source>
        <dbReference type="EMBL" id="GJS51909.1"/>
    </source>
</evidence>
<comment type="caution">
    <text evidence="2">The sequence shown here is derived from an EMBL/GenBank/DDBJ whole genome shotgun (WGS) entry which is preliminary data.</text>
</comment>
<evidence type="ECO:0000256" key="1">
    <source>
        <dbReference type="SAM" id="MobiDB-lite"/>
    </source>
</evidence>
<sequence>MKRFMSRQKFNELARHLQDIMIESLPKMVDERIKKILQTQVPLHVAQGIILEKEKSQAEVAKMIVDAIQQERENFLSEISSPFAVCPRDQDDPYDDAHPEGENSAKRQKTTEYGTFELGGSSFGQDYESKPDDNVIPNKKVSQELVDEISQTVDEAKSHKVVDEMLRQQCTSGDEHQYHIDQMQNFLKSDIVWESRKEILVPPYQPKPTPVVQSCQRGPKAPALSLVNQDLFVKHWKNSHAKIFYIRKQQEPGKPNEEIYSNSKNVQIIKTYWKLGHEHKFIIEIVARRANRCIVSITELNYKNLNKNDIKDMYLLIVNHKVDDYVETGLWWSLSVFIRSIVIWERVHDYQLGVESYQQQVNLTAPTITFPDIEKYKVFTIISEPVYGIIYKNNKKEKRVMRHQKVHKFCDATLKRVLEGLKSYNNDVKYGYVTHNLSKENVEYLQLFAEEIEERLKYRDQMRR</sequence>
<protein>
    <submittedName>
        <fullName evidence="2">Uncharacterized protein</fullName>
    </submittedName>
</protein>
<dbReference type="EMBL" id="BQNB010008617">
    <property type="protein sequence ID" value="GJS51909.1"/>
    <property type="molecule type" value="Genomic_DNA"/>
</dbReference>
<reference evidence="2" key="2">
    <citation type="submission" date="2022-01" db="EMBL/GenBank/DDBJ databases">
        <authorList>
            <person name="Yamashiro T."/>
            <person name="Shiraishi A."/>
            <person name="Satake H."/>
            <person name="Nakayama K."/>
        </authorList>
    </citation>
    <scope>NUCLEOTIDE SEQUENCE</scope>
</reference>
<accession>A0ABQ4WGC3</accession>
<feature type="region of interest" description="Disordered" evidence="1">
    <location>
        <begin position="87"/>
        <end position="112"/>
    </location>
</feature>
<feature type="compositionally biased region" description="Basic and acidic residues" evidence="1">
    <location>
        <begin position="88"/>
        <end position="105"/>
    </location>
</feature>
<keyword evidence="3" id="KW-1185">Reference proteome</keyword>
<evidence type="ECO:0000313" key="3">
    <source>
        <dbReference type="Proteomes" id="UP001151760"/>
    </source>
</evidence>
<proteinExistence type="predicted"/>
<reference evidence="2" key="1">
    <citation type="journal article" date="2022" name="Int. J. Mol. Sci.">
        <title>Draft Genome of Tanacetum Coccineum: Genomic Comparison of Closely Related Tanacetum-Family Plants.</title>
        <authorList>
            <person name="Yamashiro T."/>
            <person name="Shiraishi A."/>
            <person name="Nakayama K."/>
            <person name="Satake H."/>
        </authorList>
    </citation>
    <scope>NUCLEOTIDE SEQUENCE</scope>
</reference>
<name>A0ABQ4WGC3_9ASTR</name>
<gene>
    <name evidence="2" type="ORF">Tco_0625271</name>
</gene>